<dbReference type="PANTHER" id="PTHR48081:SF8">
    <property type="entry name" value="ALPHA_BETA HYDROLASE FOLD-3 DOMAIN-CONTAINING PROTEIN-RELATED"/>
    <property type="match status" value="1"/>
</dbReference>
<dbReference type="InterPro" id="IPR050300">
    <property type="entry name" value="GDXG_lipolytic_enzyme"/>
</dbReference>
<keyword evidence="4" id="KW-1185">Reference proteome</keyword>
<dbReference type="Proteomes" id="UP000273828">
    <property type="component" value="Unassembled WGS sequence"/>
</dbReference>
<dbReference type="InterPro" id="IPR013094">
    <property type="entry name" value="AB_hydrolase_3"/>
</dbReference>
<sequence length="304" mass="33311">MDPQMETVIDEIEEMGLPNWHAMSIQCARRIEDDVFSRGEGATVKSVRDFEIEGKGRPIPIRVYHPGVENPPTLVFYHGGGWTLGTLDSADNICRELASRSDCLVISVDYRLAPDHPFPAALNDAFSALTWAANHANEFGADPDRVGVAGTSAGGNLAAAVALRTREADVSLGGQFLLYPITDVVRGTESYTEHADEPLLTRRDMEWFWEQYLEDPVQKYNPLAAVGRVADPSGVASAVVLTAGFDVLRDDGFEYVQKLLENDVPTTHEHYPTLAHGFLSVTDSVDEANEAMNQLADHIQSQLG</sequence>
<feature type="domain" description="Alpha/beta hydrolase fold-3" evidence="2">
    <location>
        <begin position="74"/>
        <end position="279"/>
    </location>
</feature>
<evidence type="ECO:0000256" key="1">
    <source>
        <dbReference type="ARBA" id="ARBA00022801"/>
    </source>
</evidence>
<gene>
    <name evidence="3" type="ORF">EA462_16335</name>
</gene>
<dbReference type="GO" id="GO:0016787">
    <property type="term" value="F:hydrolase activity"/>
    <property type="evidence" value="ECO:0007669"/>
    <property type="project" value="UniProtKB-KW"/>
</dbReference>
<dbReference type="Gene3D" id="3.40.50.1820">
    <property type="entry name" value="alpha/beta hydrolase"/>
    <property type="match status" value="1"/>
</dbReference>
<dbReference type="FunFam" id="3.40.50.1820:FF:000089">
    <property type="entry name" value="Alpha/beta hydrolase"/>
    <property type="match status" value="1"/>
</dbReference>
<evidence type="ECO:0000313" key="4">
    <source>
        <dbReference type="Proteomes" id="UP000273828"/>
    </source>
</evidence>
<evidence type="ECO:0000259" key="2">
    <source>
        <dbReference type="Pfam" id="PF07859"/>
    </source>
</evidence>
<dbReference type="SUPFAM" id="SSF53474">
    <property type="entry name" value="alpha/beta-Hydrolases"/>
    <property type="match status" value="1"/>
</dbReference>
<protein>
    <submittedName>
        <fullName evidence="3">Alpha/beta hydrolase</fullName>
    </submittedName>
</protein>
<evidence type="ECO:0000313" key="3">
    <source>
        <dbReference type="EMBL" id="RQG86803.1"/>
    </source>
</evidence>
<dbReference type="InterPro" id="IPR029058">
    <property type="entry name" value="AB_hydrolase_fold"/>
</dbReference>
<reference evidence="3 4" key="1">
    <citation type="submission" date="2018-10" db="EMBL/GenBank/DDBJ databases">
        <title>Natrarchaeobius chitinivorans gen. nov., sp. nov., and Natrarchaeobius haloalkaliphilus sp. nov., alkaliphilic, chitin-utilizing haloarchaea from hypersaline alkaline lakes.</title>
        <authorList>
            <person name="Sorokin D.Y."/>
            <person name="Elcheninov A.G."/>
            <person name="Kostrikina N.A."/>
            <person name="Bale N.J."/>
            <person name="Sinninghe Damste J.S."/>
            <person name="Khijniak T.V."/>
            <person name="Kublanov I.V."/>
            <person name="Toshchakov S.V."/>
        </authorList>
    </citation>
    <scope>NUCLEOTIDE SEQUENCE [LARGE SCALE GENOMIC DNA]</scope>
    <source>
        <strain evidence="3 4">AArcht-Sl</strain>
    </source>
</reference>
<proteinExistence type="predicted"/>
<keyword evidence="1 3" id="KW-0378">Hydrolase</keyword>
<name>A0A3N6MRB8_9EURY</name>
<accession>A0A3N6MRB8</accession>
<dbReference type="EMBL" id="REFY01000007">
    <property type="protein sequence ID" value="RQG86803.1"/>
    <property type="molecule type" value="Genomic_DNA"/>
</dbReference>
<comment type="caution">
    <text evidence="3">The sequence shown here is derived from an EMBL/GenBank/DDBJ whole genome shotgun (WGS) entry which is preliminary data.</text>
</comment>
<dbReference type="PANTHER" id="PTHR48081">
    <property type="entry name" value="AB HYDROLASE SUPERFAMILY PROTEIN C4A8.06C"/>
    <property type="match status" value="1"/>
</dbReference>
<organism evidence="3 4">
    <name type="scientific">Natrarchaeobius halalkaliphilus</name>
    <dbReference type="NCBI Taxonomy" id="1679091"/>
    <lineage>
        <taxon>Archaea</taxon>
        <taxon>Methanobacteriati</taxon>
        <taxon>Methanobacteriota</taxon>
        <taxon>Stenosarchaea group</taxon>
        <taxon>Halobacteria</taxon>
        <taxon>Halobacteriales</taxon>
        <taxon>Natrialbaceae</taxon>
        <taxon>Natrarchaeobius</taxon>
    </lineage>
</organism>
<dbReference type="Pfam" id="PF07859">
    <property type="entry name" value="Abhydrolase_3"/>
    <property type="match status" value="1"/>
</dbReference>
<dbReference type="AlphaFoldDB" id="A0A3N6MRB8"/>